<organism evidence="2 3">
    <name type="scientific">Paractinoplanes pyxinae</name>
    <dbReference type="NCBI Taxonomy" id="2997416"/>
    <lineage>
        <taxon>Bacteria</taxon>
        <taxon>Bacillati</taxon>
        <taxon>Actinomycetota</taxon>
        <taxon>Actinomycetes</taxon>
        <taxon>Micromonosporales</taxon>
        <taxon>Micromonosporaceae</taxon>
        <taxon>Paractinoplanes</taxon>
    </lineage>
</organism>
<accession>A0ABT4AZR7</accession>
<dbReference type="RefSeq" id="WP_267563826.1">
    <property type="nucleotide sequence ID" value="NZ_JAPNTZ010000005.1"/>
</dbReference>
<evidence type="ECO:0000256" key="1">
    <source>
        <dbReference type="SAM" id="MobiDB-lite"/>
    </source>
</evidence>
<reference evidence="2" key="1">
    <citation type="submission" date="2022-11" db="EMBL/GenBank/DDBJ databases">
        <authorList>
            <person name="Somphong A."/>
            <person name="Phongsopitanun W."/>
        </authorList>
    </citation>
    <scope>NUCLEOTIDE SEQUENCE</scope>
    <source>
        <strain evidence="2">Pm04-4</strain>
    </source>
</reference>
<evidence type="ECO:0000313" key="3">
    <source>
        <dbReference type="Proteomes" id="UP001151002"/>
    </source>
</evidence>
<proteinExistence type="predicted"/>
<dbReference type="EMBL" id="JAPNTZ010000005">
    <property type="protein sequence ID" value="MCY1139694.1"/>
    <property type="molecule type" value="Genomic_DNA"/>
</dbReference>
<comment type="caution">
    <text evidence="2">The sequence shown here is derived from an EMBL/GenBank/DDBJ whole genome shotgun (WGS) entry which is preliminary data.</text>
</comment>
<evidence type="ECO:0000313" key="2">
    <source>
        <dbReference type="EMBL" id="MCY1139694.1"/>
    </source>
</evidence>
<feature type="region of interest" description="Disordered" evidence="1">
    <location>
        <begin position="75"/>
        <end position="97"/>
    </location>
</feature>
<dbReference type="Proteomes" id="UP001151002">
    <property type="component" value="Unassembled WGS sequence"/>
</dbReference>
<name>A0ABT4AZR7_9ACTN</name>
<protein>
    <submittedName>
        <fullName evidence="2">Uncharacterized protein</fullName>
    </submittedName>
</protein>
<sequence>MAKGHGVGRVVRRLLSLATLRQSDPGYGSTEIDITLQRTWPANWKAFRCRRCDGVKWAAYAPTCLGIRGAHQWEPEEMKTANSSTAGPDTPELKIQE</sequence>
<gene>
    <name evidence="2" type="ORF">OWR29_16965</name>
</gene>
<keyword evidence="3" id="KW-1185">Reference proteome</keyword>